<keyword evidence="4 7" id="KW-0732">Signal</keyword>
<comment type="similarity">
    <text evidence="2">Belongs to the sulfatase family.</text>
</comment>
<dbReference type="SUPFAM" id="SSF53649">
    <property type="entry name" value="Alkaline phosphatase-like"/>
    <property type="match status" value="1"/>
</dbReference>
<accession>A0A517NB67</accession>
<dbReference type="GO" id="GO:0046872">
    <property type="term" value="F:metal ion binding"/>
    <property type="evidence" value="ECO:0007669"/>
    <property type="project" value="UniProtKB-KW"/>
</dbReference>
<evidence type="ECO:0000256" key="4">
    <source>
        <dbReference type="ARBA" id="ARBA00022729"/>
    </source>
</evidence>
<sequence length="476" mass="54008" precursor="true">MNPFRILPVLLLALPSVLVAAEPKPNVVVIISDDQGWADIGYNNPNVYTPNLDELANTGAKFIQHYVMPQCTPTRVALMTGRYPGRFGGPAMQASNEAAFPIGTPTIASMFQQSGYETYLCGKWHLGTQPEHGPNHFGFDETYGSLAGAVGMYDHRYREGEFYETWHRNGKLIDGWENGQHATDLVSGEAVRIIQRDRTADKPFFLYIPFHSVHTPLDERGTFVQRPTQLDPDSPDRWLNEDHIEWFNDPDGKIQSEPDAEKRLLLAAAYHLDNAIGDVVTALDRSGQRRNTLILFSSDNGPQGNWKGNAYPDDLHLTDFNQPLPMRGKKLDVWEGGIHVPAFANWPGRIDAKEVSDPMHIVDWFPTLANLIGYRPAQSTAWDGVDISGVLFDDQSLPTRSLYWTWNHSTNRWAIRLADWKIVKYGRGAPKTEADWQLFHLKDDPREMTDLASKFPEKVTELHLHFRQHRAKDSKR</sequence>
<dbReference type="InterPro" id="IPR017850">
    <property type="entry name" value="Alkaline_phosphatase_core_sf"/>
</dbReference>
<gene>
    <name evidence="9" type="primary">atsA_21</name>
    <name evidence="9" type="ORF">K227x_26580</name>
</gene>
<dbReference type="InterPro" id="IPR000917">
    <property type="entry name" value="Sulfatase_N"/>
</dbReference>
<dbReference type="EMBL" id="CP036525">
    <property type="protein sequence ID" value="QDT04268.1"/>
    <property type="molecule type" value="Genomic_DNA"/>
</dbReference>
<dbReference type="Pfam" id="PF00884">
    <property type="entry name" value="Sulfatase"/>
    <property type="match status" value="1"/>
</dbReference>
<evidence type="ECO:0000259" key="8">
    <source>
        <dbReference type="Pfam" id="PF00884"/>
    </source>
</evidence>
<dbReference type="Gene3D" id="3.40.720.10">
    <property type="entry name" value="Alkaline Phosphatase, subunit A"/>
    <property type="match status" value="1"/>
</dbReference>
<feature type="domain" description="Sulfatase N-terminal" evidence="8">
    <location>
        <begin position="25"/>
        <end position="374"/>
    </location>
</feature>
<feature type="signal peptide" evidence="7">
    <location>
        <begin position="1"/>
        <end position="20"/>
    </location>
</feature>
<feature type="chain" id="PRO_5022143619" evidence="7">
    <location>
        <begin position="21"/>
        <end position="476"/>
    </location>
</feature>
<dbReference type="Gene3D" id="3.30.1120.10">
    <property type="match status" value="1"/>
</dbReference>
<organism evidence="9 10">
    <name type="scientific">Rubripirellula lacrimiformis</name>
    <dbReference type="NCBI Taxonomy" id="1930273"/>
    <lineage>
        <taxon>Bacteria</taxon>
        <taxon>Pseudomonadati</taxon>
        <taxon>Planctomycetota</taxon>
        <taxon>Planctomycetia</taxon>
        <taxon>Pirellulales</taxon>
        <taxon>Pirellulaceae</taxon>
        <taxon>Rubripirellula</taxon>
    </lineage>
</organism>
<reference evidence="9 10" key="1">
    <citation type="submission" date="2019-02" db="EMBL/GenBank/DDBJ databases">
        <title>Deep-cultivation of Planctomycetes and their phenomic and genomic characterization uncovers novel biology.</title>
        <authorList>
            <person name="Wiegand S."/>
            <person name="Jogler M."/>
            <person name="Boedeker C."/>
            <person name="Pinto D."/>
            <person name="Vollmers J."/>
            <person name="Rivas-Marin E."/>
            <person name="Kohn T."/>
            <person name="Peeters S.H."/>
            <person name="Heuer A."/>
            <person name="Rast P."/>
            <person name="Oberbeckmann S."/>
            <person name="Bunk B."/>
            <person name="Jeske O."/>
            <person name="Meyerdierks A."/>
            <person name="Storesund J.E."/>
            <person name="Kallscheuer N."/>
            <person name="Luecker S."/>
            <person name="Lage O.M."/>
            <person name="Pohl T."/>
            <person name="Merkel B.J."/>
            <person name="Hornburger P."/>
            <person name="Mueller R.-W."/>
            <person name="Bruemmer F."/>
            <person name="Labrenz M."/>
            <person name="Spormann A.M."/>
            <person name="Op den Camp H."/>
            <person name="Overmann J."/>
            <person name="Amann R."/>
            <person name="Jetten M.S.M."/>
            <person name="Mascher T."/>
            <person name="Medema M.H."/>
            <person name="Devos D.P."/>
            <person name="Kaster A.-K."/>
            <person name="Ovreas L."/>
            <person name="Rohde M."/>
            <person name="Galperin M.Y."/>
            <person name="Jogler C."/>
        </authorList>
    </citation>
    <scope>NUCLEOTIDE SEQUENCE [LARGE SCALE GENOMIC DNA]</scope>
    <source>
        <strain evidence="9 10">K22_7</strain>
    </source>
</reference>
<dbReference type="AlphaFoldDB" id="A0A517NB67"/>
<evidence type="ECO:0000256" key="3">
    <source>
        <dbReference type="ARBA" id="ARBA00022723"/>
    </source>
</evidence>
<evidence type="ECO:0000313" key="10">
    <source>
        <dbReference type="Proteomes" id="UP000318538"/>
    </source>
</evidence>
<keyword evidence="5 9" id="KW-0378">Hydrolase</keyword>
<dbReference type="RefSeq" id="WP_145169819.1">
    <property type="nucleotide sequence ID" value="NZ_CP036525.1"/>
</dbReference>
<evidence type="ECO:0000256" key="5">
    <source>
        <dbReference type="ARBA" id="ARBA00022801"/>
    </source>
</evidence>
<proteinExistence type="inferred from homology"/>
<keyword evidence="6" id="KW-0106">Calcium</keyword>
<keyword evidence="10" id="KW-1185">Reference proteome</keyword>
<evidence type="ECO:0000256" key="6">
    <source>
        <dbReference type="ARBA" id="ARBA00022837"/>
    </source>
</evidence>
<evidence type="ECO:0000256" key="7">
    <source>
        <dbReference type="SAM" id="SignalP"/>
    </source>
</evidence>
<dbReference type="OrthoDB" id="9783154at2"/>
<dbReference type="InterPro" id="IPR050738">
    <property type="entry name" value="Sulfatase"/>
</dbReference>
<dbReference type="PANTHER" id="PTHR42693:SF42">
    <property type="entry name" value="ARYLSULFATASE G"/>
    <property type="match status" value="1"/>
</dbReference>
<dbReference type="GO" id="GO:0004065">
    <property type="term" value="F:arylsulfatase activity"/>
    <property type="evidence" value="ECO:0007669"/>
    <property type="project" value="UniProtKB-EC"/>
</dbReference>
<keyword evidence="3" id="KW-0479">Metal-binding</keyword>
<dbReference type="EC" id="3.1.6.1" evidence="9"/>
<dbReference type="KEGG" id="rlc:K227x_26580"/>
<evidence type="ECO:0000313" key="9">
    <source>
        <dbReference type="EMBL" id="QDT04268.1"/>
    </source>
</evidence>
<dbReference type="PANTHER" id="PTHR42693">
    <property type="entry name" value="ARYLSULFATASE FAMILY MEMBER"/>
    <property type="match status" value="1"/>
</dbReference>
<dbReference type="Proteomes" id="UP000318538">
    <property type="component" value="Chromosome"/>
</dbReference>
<protein>
    <submittedName>
        <fullName evidence="9">Arylsulfatase</fullName>
        <ecNumber evidence="9">3.1.6.1</ecNumber>
    </submittedName>
</protein>
<evidence type="ECO:0000256" key="1">
    <source>
        <dbReference type="ARBA" id="ARBA00001913"/>
    </source>
</evidence>
<evidence type="ECO:0000256" key="2">
    <source>
        <dbReference type="ARBA" id="ARBA00008779"/>
    </source>
</evidence>
<comment type="cofactor">
    <cofactor evidence="1">
        <name>Ca(2+)</name>
        <dbReference type="ChEBI" id="CHEBI:29108"/>
    </cofactor>
</comment>
<name>A0A517NB67_9BACT</name>